<dbReference type="Proteomes" id="UP001273209">
    <property type="component" value="Unassembled WGS sequence"/>
</dbReference>
<reference evidence="2" key="1">
    <citation type="submission" date="2023-11" db="EMBL/GenBank/DDBJ databases">
        <title>The genome sequences of three competitors of mushroom-forming fungi.</title>
        <authorList>
            <person name="Beijen E."/>
            <person name="Ohm R.A."/>
        </authorList>
    </citation>
    <scope>NUCLEOTIDE SEQUENCE</scope>
    <source>
        <strain evidence="2">CBS 100526</strain>
    </source>
</reference>
<sequence>MAQCVRYGIRLKLQSTRTASCSIIPSSPPPSTPSALNPYASAVPFLNMASNAAPDSPSTNVNTQSSSPGLFSARGTGEFRHVAIQASRGKRTGVLLAVDNARQLVVLPSGASLVHLGAAISLGPLPLVHIRLTHDEDGNGSSDGSDNRNPTPLTNSFQQMKDVFEFQAQGTTVIWQVPVEGAEQRAGPINLDVNHNSKRNQGLSKPLRPCDPNVLDLQEIASDKSSPNTRPAPKRISRVLMSKGLYTGEPGRIVDASTTATSDVVQADSILPHQNLGKRKREDASLNDDAMLPSKRAKTLRRSVSTVIGLLTLFLQEIDAGFCRHGLQEMEDKLTEIHTATHATIGEVANWLTFDGQGEFAELGRGVKEVSRQLCEEAGGQVVECLDKLSELVIDLVEILRQSHPEADEYFEQHVEKESGDYGDQLTADAGETRAECRDKELDGAQVPS</sequence>
<evidence type="ECO:0000313" key="3">
    <source>
        <dbReference type="Proteomes" id="UP001273209"/>
    </source>
</evidence>
<dbReference type="RefSeq" id="XP_062757188.1">
    <property type="nucleotide sequence ID" value="XM_062898004.1"/>
</dbReference>
<proteinExistence type="predicted"/>
<name>A0AAE1M461_9HYPO</name>
<gene>
    <name evidence="2" type="ORF">Triagg1_3685</name>
</gene>
<feature type="region of interest" description="Disordered" evidence="1">
    <location>
        <begin position="190"/>
        <end position="210"/>
    </location>
</feature>
<feature type="compositionally biased region" description="Low complexity" evidence="1">
    <location>
        <begin position="139"/>
        <end position="149"/>
    </location>
</feature>
<feature type="region of interest" description="Disordered" evidence="1">
    <location>
        <begin position="133"/>
        <end position="155"/>
    </location>
</feature>
<accession>A0AAE1M461</accession>
<comment type="caution">
    <text evidence="2">The sequence shown here is derived from an EMBL/GenBank/DDBJ whole genome shotgun (WGS) entry which is preliminary data.</text>
</comment>
<dbReference type="EMBL" id="JAWRVG010000011">
    <property type="protein sequence ID" value="KAK4077353.1"/>
    <property type="molecule type" value="Genomic_DNA"/>
</dbReference>
<dbReference type="AlphaFoldDB" id="A0AAE1M461"/>
<protein>
    <submittedName>
        <fullName evidence="2">Uncharacterized protein</fullName>
    </submittedName>
</protein>
<organism evidence="2 3">
    <name type="scientific">Trichoderma aggressivum f. europaeum</name>
    <dbReference type="NCBI Taxonomy" id="173218"/>
    <lineage>
        <taxon>Eukaryota</taxon>
        <taxon>Fungi</taxon>
        <taxon>Dikarya</taxon>
        <taxon>Ascomycota</taxon>
        <taxon>Pezizomycotina</taxon>
        <taxon>Sordariomycetes</taxon>
        <taxon>Hypocreomycetidae</taxon>
        <taxon>Hypocreales</taxon>
        <taxon>Hypocreaceae</taxon>
        <taxon>Trichoderma</taxon>
    </lineage>
</organism>
<dbReference type="GeneID" id="87917909"/>
<keyword evidence="3" id="KW-1185">Reference proteome</keyword>
<evidence type="ECO:0000313" key="2">
    <source>
        <dbReference type="EMBL" id="KAK4077353.1"/>
    </source>
</evidence>
<evidence type="ECO:0000256" key="1">
    <source>
        <dbReference type="SAM" id="MobiDB-lite"/>
    </source>
</evidence>